<dbReference type="Proteomes" id="UP000186019">
    <property type="component" value="Unassembled WGS sequence"/>
</dbReference>
<feature type="transmembrane region" description="Helical" evidence="1">
    <location>
        <begin position="15"/>
        <end position="42"/>
    </location>
</feature>
<dbReference type="RefSeq" id="WP_076534387.1">
    <property type="nucleotide sequence ID" value="NZ_FOAC01000003.1"/>
</dbReference>
<evidence type="ECO:0000313" key="4">
    <source>
        <dbReference type="EMBL" id="SIS19641.1"/>
    </source>
</evidence>
<dbReference type="Pfam" id="PF09977">
    <property type="entry name" value="Tad_C"/>
    <property type="match status" value="1"/>
</dbReference>
<feature type="domain" description="DUF2134" evidence="2">
    <location>
        <begin position="63"/>
        <end position="147"/>
    </location>
</feature>
<dbReference type="STRING" id="573024.SAMN05216208_2853"/>
<dbReference type="Pfam" id="PF13400">
    <property type="entry name" value="Tad"/>
    <property type="match status" value="1"/>
</dbReference>
<keyword evidence="1" id="KW-1133">Transmembrane helix</keyword>
<reference evidence="4 5" key="1">
    <citation type="submission" date="2017-01" db="EMBL/GenBank/DDBJ databases">
        <authorList>
            <person name="Mah S.A."/>
            <person name="Swanson W.J."/>
            <person name="Moy G.W."/>
            <person name="Vacquier V.D."/>
        </authorList>
    </citation>
    <scope>NUCLEOTIDE SEQUENCE [LARGE SCALE GENOMIC DNA]</scope>
    <source>
        <strain evidence="4 5">DSM 29590</strain>
    </source>
</reference>
<gene>
    <name evidence="4" type="ORF">SAMN05421666_2466</name>
</gene>
<dbReference type="InterPro" id="IPR028087">
    <property type="entry name" value="Tad_N"/>
</dbReference>
<organism evidence="4 5">
    <name type="scientific">Roseovarius nanhaiticus</name>
    <dbReference type="NCBI Taxonomy" id="573024"/>
    <lineage>
        <taxon>Bacteria</taxon>
        <taxon>Pseudomonadati</taxon>
        <taxon>Pseudomonadota</taxon>
        <taxon>Alphaproteobacteria</taxon>
        <taxon>Rhodobacterales</taxon>
        <taxon>Roseobacteraceae</taxon>
        <taxon>Roseovarius</taxon>
    </lineage>
</organism>
<protein>
    <submittedName>
        <fullName evidence="4">Uncharacterized membrane protein</fullName>
    </submittedName>
</protein>
<dbReference type="EMBL" id="FTNV01000002">
    <property type="protein sequence ID" value="SIS19641.1"/>
    <property type="molecule type" value="Genomic_DNA"/>
</dbReference>
<dbReference type="InterPro" id="IPR018705">
    <property type="entry name" value="DUF2134_membrane"/>
</dbReference>
<proteinExistence type="predicted"/>
<accession>A0A1N7H4A1</accession>
<keyword evidence="5" id="KW-1185">Reference proteome</keyword>
<evidence type="ECO:0000259" key="3">
    <source>
        <dbReference type="Pfam" id="PF13400"/>
    </source>
</evidence>
<evidence type="ECO:0000259" key="2">
    <source>
        <dbReference type="Pfam" id="PF09977"/>
    </source>
</evidence>
<name>A0A1N7H4A1_9RHOB</name>
<sequence length="586" mass="60163">MPTDLLARFAKDDDGAVAVIVSLLLTVLLGFVAFGVDIAWLYRERAQLQSVSDLTVMSVVAKPENAASRATQALSGNARSSETLDVLQTGRFLRNPAIAPQDRFAALPEGSAGINAARVVLRHDAPLHFARIFTDQTHVTLDRTAIASRTGAASFSLTSHLVHLDGAALNELLAQQFGVSATLSLGDMTALAGANVDLETLLGALGVPAGANPADILNAVTSGRDLIAALQSTLPQGLASRLGGLASSVGDASFAVSSLVGGIDTDLGLTATDFLSQIEISALDVVKSLVATETAGDALNLETNVTLPGVLSVETALTAGEPPARSGWIALGEEGVQLHRAAVRLRSDISVQPSLLGNLGVGVQVASVHLPIHTELAGSAATLEQISCNRAQPQDVAAQFRTGPTPLHPSNGTSVAALYLGTLPETPGPANPAQLGFADLLDVNIVIAIPLLPDIKIPGIAIQARSHVKVGQSRTETISFTHEDVANGATSRTFGSGNLLSSAVGDLLSPGKLELRVKPGQEGLIAGLATPLIDTLLTLLPGRLLSGVASPVDGVLDAILAATGLELGAGELTLTGHHCEPIRLVR</sequence>
<evidence type="ECO:0000313" key="5">
    <source>
        <dbReference type="Proteomes" id="UP000186019"/>
    </source>
</evidence>
<evidence type="ECO:0000256" key="1">
    <source>
        <dbReference type="SAM" id="Phobius"/>
    </source>
</evidence>
<keyword evidence="1" id="KW-0812">Transmembrane</keyword>
<feature type="domain" description="Putative Flp pilus-assembly TadG-like N-terminal" evidence="3">
    <location>
        <begin position="15"/>
        <end position="56"/>
    </location>
</feature>
<dbReference type="AlphaFoldDB" id="A0A1N7H4A1"/>
<keyword evidence="1" id="KW-0472">Membrane</keyword>